<dbReference type="EMBL" id="GBXM01091587">
    <property type="protein sequence ID" value="JAH16990.1"/>
    <property type="molecule type" value="Transcribed_RNA"/>
</dbReference>
<reference evidence="1" key="1">
    <citation type="submission" date="2014-11" db="EMBL/GenBank/DDBJ databases">
        <authorList>
            <person name="Amaro Gonzalez C."/>
        </authorList>
    </citation>
    <scope>NUCLEOTIDE SEQUENCE</scope>
</reference>
<dbReference type="AlphaFoldDB" id="A0A0E9QKW8"/>
<accession>A0A0E9QKW8</accession>
<sequence>MPTKQQSLFVWEESTVVCIYHCDLKLHFISVL</sequence>
<protein>
    <submittedName>
        <fullName evidence="1">Uncharacterized protein</fullName>
    </submittedName>
</protein>
<reference evidence="1" key="2">
    <citation type="journal article" date="2015" name="Fish Shellfish Immunol.">
        <title>Early steps in the European eel (Anguilla anguilla)-Vibrio vulnificus interaction in the gills: Role of the RtxA13 toxin.</title>
        <authorList>
            <person name="Callol A."/>
            <person name="Pajuelo D."/>
            <person name="Ebbesson L."/>
            <person name="Teles M."/>
            <person name="MacKenzie S."/>
            <person name="Amaro C."/>
        </authorList>
    </citation>
    <scope>NUCLEOTIDE SEQUENCE</scope>
</reference>
<name>A0A0E9QKW8_ANGAN</name>
<proteinExistence type="predicted"/>
<organism evidence="1">
    <name type="scientific">Anguilla anguilla</name>
    <name type="common">European freshwater eel</name>
    <name type="synonym">Muraena anguilla</name>
    <dbReference type="NCBI Taxonomy" id="7936"/>
    <lineage>
        <taxon>Eukaryota</taxon>
        <taxon>Metazoa</taxon>
        <taxon>Chordata</taxon>
        <taxon>Craniata</taxon>
        <taxon>Vertebrata</taxon>
        <taxon>Euteleostomi</taxon>
        <taxon>Actinopterygii</taxon>
        <taxon>Neopterygii</taxon>
        <taxon>Teleostei</taxon>
        <taxon>Anguilliformes</taxon>
        <taxon>Anguillidae</taxon>
        <taxon>Anguilla</taxon>
    </lineage>
</organism>
<evidence type="ECO:0000313" key="1">
    <source>
        <dbReference type="EMBL" id="JAH16990.1"/>
    </source>
</evidence>